<comment type="cofactor">
    <cofactor evidence="1">
        <name>K(+)</name>
        <dbReference type="ChEBI" id="CHEBI:29103"/>
    </cofactor>
    <text evidence="1">Binds 1 potassium ion per subunit.</text>
</comment>
<organism evidence="3 4">
    <name type="scientific">Salinibacterium amurskyense</name>
    <dbReference type="NCBI Taxonomy" id="205941"/>
    <lineage>
        <taxon>Bacteria</taxon>
        <taxon>Bacillati</taxon>
        <taxon>Actinomycetota</taxon>
        <taxon>Actinomycetes</taxon>
        <taxon>Micrococcales</taxon>
        <taxon>Microbacteriaceae</taxon>
        <taxon>Salinibacterium</taxon>
    </lineage>
</organism>
<dbReference type="RefSeq" id="WP_100387581.1">
    <property type="nucleotide sequence ID" value="NZ_BMZU01000001.1"/>
</dbReference>
<dbReference type="SUPFAM" id="SSF64153">
    <property type="entry name" value="YjeF N-terminal domain-like"/>
    <property type="match status" value="1"/>
</dbReference>
<dbReference type="OrthoDB" id="9806925at2"/>
<evidence type="ECO:0000256" key="1">
    <source>
        <dbReference type="HAMAP-Rule" id="MF_01966"/>
    </source>
</evidence>
<dbReference type="InterPro" id="IPR004443">
    <property type="entry name" value="YjeF_N_dom"/>
</dbReference>
<dbReference type="Gene3D" id="3.40.50.10260">
    <property type="entry name" value="YjeF N-terminal domain"/>
    <property type="match status" value="1"/>
</dbReference>
<dbReference type="AlphaFoldDB" id="A0A2M9D548"/>
<feature type="binding site" evidence="1">
    <location>
        <position position="172"/>
    </location>
    <ligand>
        <name>K(+)</name>
        <dbReference type="ChEBI" id="CHEBI:29103"/>
    </ligand>
</feature>
<comment type="catalytic activity">
    <reaction evidence="1">
        <text>(6R)-NADPHX = (6S)-NADPHX</text>
        <dbReference type="Rhea" id="RHEA:32227"/>
        <dbReference type="ChEBI" id="CHEBI:64076"/>
        <dbReference type="ChEBI" id="CHEBI:64077"/>
        <dbReference type="EC" id="5.1.99.6"/>
    </reaction>
</comment>
<keyword evidence="1" id="KW-0520">NAD</keyword>
<keyword evidence="1" id="KW-0521">NADP</keyword>
<keyword evidence="1" id="KW-0413">Isomerase</keyword>
<keyword evidence="4" id="KW-1185">Reference proteome</keyword>
<sequence length="246" mass="25383">MTASSFRTDAGLVVPAITTTQMREVDRIAIDELGPNLYQMMENAGGNLASLCVELLGDRWPSAPIVVLAGTGGNGGGGICAARHLANRGGNVTLVISNPSHLKGVPADQLALYRATGARVATVADLDTVDADLLVDAVLGYSLDGAPHGAAAELIRWMSRHPAPVVSLDIPSGVDSTTGVAPGAHVSATHTVTLAAPKTGLDAEAVGTLWLADIGIPREVYRRVGIELPPALFAPGYRVQLRASKT</sequence>
<dbReference type="NCBIfam" id="TIGR00197">
    <property type="entry name" value="yjeF_nterm"/>
    <property type="match status" value="1"/>
</dbReference>
<comment type="similarity">
    <text evidence="1">Belongs to the NnrE/AIBP family.</text>
</comment>
<comment type="function">
    <text evidence="1">Catalyzes the epimerization of the S- and R-forms of NAD(P)HX, a damaged form of NAD(P)H that is a result of enzymatic or heat-dependent hydration. This is a prerequisite for the S-specific NAD(P)H-hydrate dehydratase to allow the repair of both epimers of NAD(P)HX.</text>
</comment>
<feature type="binding site" evidence="1">
    <location>
        <begin position="73"/>
        <end position="77"/>
    </location>
    <ligand>
        <name>(6S)-NADPHX</name>
        <dbReference type="ChEBI" id="CHEBI:64076"/>
    </ligand>
</feature>
<dbReference type="GO" id="GO:0052856">
    <property type="term" value="F:NAD(P)HX epimerase activity"/>
    <property type="evidence" value="ECO:0007669"/>
    <property type="project" value="UniProtKB-UniRule"/>
</dbReference>
<dbReference type="PANTHER" id="PTHR13612:SF0">
    <property type="entry name" value="ENHANCER OF MRNA-DECAPPING PROTEIN 3"/>
    <property type="match status" value="1"/>
</dbReference>
<dbReference type="GO" id="GO:0000932">
    <property type="term" value="C:P-body"/>
    <property type="evidence" value="ECO:0007669"/>
    <property type="project" value="TreeGrafter"/>
</dbReference>
<feature type="domain" description="YjeF N-terminal" evidence="2">
    <location>
        <begin position="22"/>
        <end position="222"/>
    </location>
</feature>
<dbReference type="GO" id="GO:0000166">
    <property type="term" value="F:nucleotide binding"/>
    <property type="evidence" value="ECO:0007669"/>
    <property type="project" value="UniProtKB-KW"/>
</dbReference>
<dbReference type="GO" id="GO:0031087">
    <property type="term" value="P:deadenylation-independent decapping of nuclear-transcribed mRNA"/>
    <property type="evidence" value="ECO:0007669"/>
    <property type="project" value="TreeGrafter"/>
</dbReference>
<dbReference type="Proteomes" id="UP000231742">
    <property type="component" value="Unassembled WGS sequence"/>
</dbReference>
<feature type="binding site" evidence="1">
    <location>
        <position position="136"/>
    </location>
    <ligand>
        <name>K(+)</name>
        <dbReference type="ChEBI" id="CHEBI:29103"/>
    </ligand>
</feature>
<dbReference type="GO" id="GO:0033962">
    <property type="term" value="P:P-body assembly"/>
    <property type="evidence" value="ECO:0007669"/>
    <property type="project" value="TreeGrafter"/>
</dbReference>
<feature type="binding site" evidence="1">
    <location>
        <position position="74"/>
    </location>
    <ligand>
        <name>K(+)</name>
        <dbReference type="ChEBI" id="CHEBI:29103"/>
    </ligand>
</feature>
<keyword evidence="1" id="KW-0630">Potassium</keyword>
<dbReference type="Pfam" id="PF03853">
    <property type="entry name" value="YjeF_N"/>
    <property type="match status" value="1"/>
</dbReference>
<dbReference type="PANTHER" id="PTHR13612">
    <property type="entry name" value="ENHANCER OF MRNA-DECAPPING PROTEIN 3"/>
    <property type="match status" value="1"/>
</dbReference>
<keyword evidence="1" id="KW-0547">Nucleotide-binding</keyword>
<dbReference type="GO" id="GO:0046872">
    <property type="term" value="F:metal ion binding"/>
    <property type="evidence" value="ECO:0007669"/>
    <property type="project" value="UniProtKB-KW"/>
</dbReference>
<dbReference type="GO" id="GO:0003729">
    <property type="term" value="F:mRNA binding"/>
    <property type="evidence" value="ECO:0007669"/>
    <property type="project" value="TreeGrafter"/>
</dbReference>
<keyword evidence="1" id="KW-0479">Metal-binding</keyword>
<dbReference type="PROSITE" id="PS51385">
    <property type="entry name" value="YJEF_N"/>
    <property type="match status" value="1"/>
</dbReference>
<feature type="binding site" evidence="1">
    <location>
        <begin position="140"/>
        <end position="146"/>
    </location>
    <ligand>
        <name>(6S)-NADPHX</name>
        <dbReference type="ChEBI" id="CHEBI:64076"/>
    </ligand>
</feature>
<gene>
    <name evidence="1" type="primary">nnrE</name>
    <name evidence="3" type="ORF">CLV85_0001</name>
</gene>
<dbReference type="InterPro" id="IPR036652">
    <property type="entry name" value="YjeF_N_dom_sf"/>
</dbReference>
<evidence type="ECO:0000313" key="4">
    <source>
        <dbReference type="Proteomes" id="UP000231742"/>
    </source>
</evidence>
<feature type="binding site" evidence="1">
    <location>
        <position position="169"/>
    </location>
    <ligand>
        <name>(6S)-NADPHX</name>
        <dbReference type="ChEBI" id="CHEBI:64076"/>
    </ligand>
</feature>
<protein>
    <recommendedName>
        <fullName evidence="1">NAD(P)H-hydrate epimerase</fullName>
        <ecNumber evidence="1">5.1.99.6</ecNumber>
    </recommendedName>
    <alternativeName>
        <fullName evidence="1">NAD(P)HX epimerase</fullName>
    </alternativeName>
</protein>
<dbReference type="HAMAP" id="MF_01966">
    <property type="entry name" value="NADHX_epimerase"/>
    <property type="match status" value="1"/>
</dbReference>
<accession>A0A2M9D548</accession>
<comment type="caution">
    <text evidence="1">Lacks conserved residue(s) required for the propagation of feature annotation.</text>
</comment>
<dbReference type="EC" id="5.1.99.6" evidence="1"/>
<proteinExistence type="inferred from homology"/>
<name>A0A2M9D548_9MICO</name>
<comment type="caution">
    <text evidence="3">The sequence shown here is derived from an EMBL/GenBank/DDBJ whole genome shotgun (WGS) entry which is preliminary data.</text>
</comment>
<evidence type="ECO:0000259" key="2">
    <source>
        <dbReference type="PROSITE" id="PS51385"/>
    </source>
</evidence>
<dbReference type="EMBL" id="PGFH01000001">
    <property type="protein sequence ID" value="PJJ80837.1"/>
    <property type="molecule type" value="Genomic_DNA"/>
</dbReference>
<comment type="catalytic activity">
    <reaction evidence="1">
        <text>(6R)-NADHX = (6S)-NADHX</text>
        <dbReference type="Rhea" id="RHEA:32215"/>
        <dbReference type="ChEBI" id="CHEBI:64074"/>
        <dbReference type="ChEBI" id="CHEBI:64075"/>
        <dbReference type="EC" id="5.1.99.6"/>
    </reaction>
</comment>
<evidence type="ECO:0000313" key="3">
    <source>
        <dbReference type="EMBL" id="PJJ80837.1"/>
    </source>
</evidence>
<reference evidence="3 4" key="1">
    <citation type="submission" date="2017-11" db="EMBL/GenBank/DDBJ databases">
        <title>Genomic Encyclopedia of Archaeal and Bacterial Type Strains, Phase II (KMG-II): From Individual Species to Whole Genera.</title>
        <authorList>
            <person name="Goeker M."/>
        </authorList>
    </citation>
    <scope>NUCLEOTIDE SEQUENCE [LARGE SCALE GENOMIC DNA]</scope>
    <source>
        <strain evidence="3 4">DSM 16400</strain>
    </source>
</reference>